<dbReference type="CDD" id="cd00009">
    <property type="entry name" value="AAA"/>
    <property type="match status" value="1"/>
</dbReference>
<dbReference type="Proteomes" id="UP000502549">
    <property type="component" value="Chromosome"/>
</dbReference>
<protein>
    <submittedName>
        <fullName evidence="9">Sigma-54-dependent Fis family transcriptional regulator</fullName>
    </submittedName>
</protein>
<dbReference type="Gene3D" id="3.40.50.2300">
    <property type="match status" value="1"/>
</dbReference>
<dbReference type="Pfam" id="PF02954">
    <property type="entry name" value="HTH_8"/>
    <property type="match status" value="1"/>
</dbReference>
<evidence type="ECO:0000259" key="8">
    <source>
        <dbReference type="PROSITE" id="PS50110"/>
    </source>
</evidence>
<dbReference type="InterPro" id="IPR001789">
    <property type="entry name" value="Sig_transdc_resp-reg_receiver"/>
</dbReference>
<evidence type="ECO:0000313" key="10">
    <source>
        <dbReference type="Proteomes" id="UP000502549"/>
    </source>
</evidence>
<keyword evidence="1" id="KW-0547">Nucleotide-binding</keyword>
<keyword evidence="5" id="KW-0804">Transcription</keyword>
<dbReference type="GO" id="GO:0005524">
    <property type="term" value="F:ATP binding"/>
    <property type="evidence" value="ECO:0007669"/>
    <property type="project" value="UniProtKB-KW"/>
</dbReference>
<dbReference type="PROSITE" id="PS00675">
    <property type="entry name" value="SIGMA54_INTERACT_1"/>
    <property type="match status" value="1"/>
</dbReference>
<gene>
    <name evidence="9" type="ORF">G4G71_27730</name>
</gene>
<dbReference type="Gene3D" id="1.10.8.60">
    <property type="match status" value="1"/>
</dbReference>
<dbReference type="Gene3D" id="1.10.10.60">
    <property type="entry name" value="Homeodomain-like"/>
    <property type="match status" value="1"/>
</dbReference>
<dbReference type="InterPro" id="IPR002197">
    <property type="entry name" value="HTH_Fis"/>
</dbReference>
<dbReference type="FunFam" id="3.40.50.300:FF:000006">
    <property type="entry name" value="DNA-binding transcriptional regulator NtrC"/>
    <property type="match status" value="1"/>
</dbReference>
<dbReference type="EMBL" id="CP048833">
    <property type="protein sequence ID" value="QJP11495.1"/>
    <property type="molecule type" value="Genomic_DNA"/>
</dbReference>
<dbReference type="GO" id="GO:0006355">
    <property type="term" value="P:regulation of DNA-templated transcription"/>
    <property type="evidence" value="ECO:0007669"/>
    <property type="project" value="InterPro"/>
</dbReference>
<keyword evidence="2" id="KW-0067">ATP-binding</keyword>
<dbReference type="InterPro" id="IPR025662">
    <property type="entry name" value="Sigma_54_int_dom_ATP-bd_1"/>
</dbReference>
<dbReference type="InterPro" id="IPR025943">
    <property type="entry name" value="Sigma_54_int_dom_ATP-bd_2"/>
</dbReference>
<evidence type="ECO:0000313" key="9">
    <source>
        <dbReference type="EMBL" id="QJP11495.1"/>
    </source>
</evidence>
<dbReference type="SUPFAM" id="SSF52540">
    <property type="entry name" value="P-loop containing nucleoside triphosphate hydrolases"/>
    <property type="match status" value="1"/>
</dbReference>
<evidence type="ECO:0000259" key="7">
    <source>
        <dbReference type="PROSITE" id="PS50045"/>
    </source>
</evidence>
<dbReference type="SUPFAM" id="SSF52172">
    <property type="entry name" value="CheY-like"/>
    <property type="match status" value="1"/>
</dbReference>
<dbReference type="CDD" id="cd19926">
    <property type="entry name" value="REC_PilR"/>
    <property type="match status" value="1"/>
</dbReference>
<dbReference type="AlphaFoldDB" id="A0A7Z3GTR3"/>
<dbReference type="Gene3D" id="3.40.50.300">
    <property type="entry name" value="P-loop containing nucleotide triphosphate hydrolases"/>
    <property type="match status" value="1"/>
</dbReference>
<reference evidence="9 10" key="1">
    <citation type="submission" date="2020-02" db="EMBL/GenBank/DDBJ databases">
        <title>Complete genome sequence of Pseudomonas multiresinivorans ORNL1.</title>
        <authorList>
            <person name="Podar M."/>
        </authorList>
    </citation>
    <scope>NUCLEOTIDE SEQUENCE [LARGE SCALE GENOMIC DNA]</scope>
    <source>
        <strain evidence="10">populi</strain>
    </source>
</reference>
<feature type="domain" description="Sigma-54 factor interaction" evidence="7">
    <location>
        <begin position="135"/>
        <end position="364"/>
    </location>
</feature>
<dbReference type="RefSeq" id="WP_169941873.1">
    <property type="nucleotide sequence ID" value="NZ_CP048833.1"/>
</dbReference>
<dbReference type="InterPro" id="IPR058031">
    <property type="entry name" value="AAA_lid_NorR"/>
</dbReference>
<dbReference type="PROSITE" id="PS50045">
    <property type="entry name" value="SIGMA54_INTERACT_4"/>
    <property type="match status" value="1"/>
</dbReference>
<dbReference type="SMART" id="SM00448">
    <property type="entry name" value="REC"/>
    <property type="match status" value="1"/>
</dbReference>
<dbReference type="PRINTS" id="PR01590">
    <property type="entry name" value="HTHFIS"/>
</dbReference>
<dbReference type="InterPro" id="IPR003593">
    <property type="entry name" value="AAA+_ATPase"/>
</dbReference>
<dbReference type="KEGG" id="pmui:G4G71_27730"/>
<dbReference type="InterPro" id="IPR011006">
    <property type="entry name" value="CheY-like_superfamily"/>
</dbReference>
<dbReference type="InterPro" id="IPR025944">
    <property type="entry name" value="Sigma_54_int_dom_CS"/>
</dbReference>
<organism evidence="9 10">
    <name type="scientific">Pseudomonas multiresinivorans</name>
    <dbReference type="NCBI Taxonomy" id="95301"/>
    <lineage>
        <taxon>Bacteria</taxon>
        <taxon>Pseudomonadati</taxon>
        <taxon>Pseudomonadota</taxon>
        <taxon>Gammaproteobacteria</taxon>
        <taxon>Pseudomonadales</taxon>
        <taxon>Pseudomonadaceae</taxon>
        <taxon>Pseudomonas</taxon>
    </lineage>
</organism>
<dbReference type="GO" id="GO:0043565">
    <property type="term" value="F:sequence-specific DNA binding"/>
    <property type="evidence" value="ECO:0007669"/>
    <property type="project" value="InterPro"/>
</dbReference>
<name>A0A7Z3GTR3_9PSED</name>
<evidence type="ECO:0000256" key="4">
    <source>
        <dbReference type="ARBA" id="ARBA00023125"/>
    </source>
</evidence>
<accession>A0A7Z3GTR3</accession>
<dbReference type="Pfam" id="PF25601">
    <property type="entry name" value="AAA_lid_14"/>
    <property type="match status" value="1"/>
</dbReference>
<evidence type="ECO:0000256" key="5">
    <source>
        <dbReference type="ARBA" id="ARBA00023163"/>
    </source>
</evidence>
<evidence type="ECO:0000256" key="3">
    <source>
        <dbReference type="ARBA" id="ARBA00023015"/>
    </source>
</evidence>
<dbReference type="SMART" id="SM00382">
    <property type="entry name" value="AAA"/>
    <property type="match status" value="1"/>
</dbReference>
<proteinExistence type="predicted"/>
<keyword evidence="4" id="KW-0238">DNA-binding</keyword>
<evidence type="ECO:0000256" key="2">
    <source>
        <dbReference type="ARBA" id="ARBA00022840"/>
    </source>
</evidence>
<sequence length="445" mass="49688">MSRQKALIVDDEPDIRELLEITLGRMKLDTRSARNVKEAREFLAREPFDFCLTDMRLPDGTGLDLVQYIQQRHPQMPVAMITAFGSLDTAVQALKAGAFDFLTKPVDLARLRELVNSALRLRSPEAEEAPVDSRLLGDSPPMRTLRNQVAKLARSQAPVYISGESGSGKELVARLIHEQGPREVQTFVPVNCGAIPSELMESEFFGHKKGSFTGAVEDKLGLFQAANGGTLFLDEVADLPLPMQVKLLRVIQEKAVRAVGGQQEVAVDVRILCATHKDLAAEVAAGRFRQDLYYRLNVIELRVPPLRERREDIPLLTDRVLKRLAGDSGLTAASVSADALEKLKSYRFPGNVRELENMLERAYTLCEDDVIQPHDLRLAETSSPDGGGEASLAQIDNLEDYLEDIERKLIMQALEETRWNRTAAAQRLGLTFRSMRYRLKKLGID</sequence>
<dbReference type="SUPFAM" id="SSF46689">
    <property type="entry name" value="Homeodomain-like"/>
    <property type="match status" value="1"/>
</dbReference>
<dbReference type="GO" id="GO:0000160">
    <property type="term" value="P:phosphorelay signal transduction system"/>
    <property type="evidence" value="ECO:0007669"/>
    <property type="project" value="InterPro"/>
</dbReference>
<dbReference type="FunFam" id="1.10.10.60:FF:000530">
    <property type="entry name" value="Sigma-54-dependent transcriptional response regulator PilR"/>
    <property type="match status" value="1"/>
</dbReference>
<dbReference type="InterPro" id="IPR002078">
    <property type="entry name" value="Sigma_54_int"/>
</dbReference>
<dbReference type="PROSITE" id="PS50110">
    <property type="entry name" value="RESPONSE_REGULATORY"/>
    <property type="match status" value="1"/>
</dbReference>
<evidence type="ECO:0000256" key="6">
    <source>
        <dbReference type="PROSITE-ProRule" id="PRU00169"/>
    </source>
</evidence>
<feature type="domain" description="Response regulatory" evidence="8">
    <location>
        <begin position="5"/>
        <end position="119"/>
    </location>
</feature>
<dbReference type="PANTHER" id="PTHR32071:SF100">
    <property type="entry name" value="RESPONSE REGULATOR PROTEIN PILR"/>
    <property type="match status" value="1"/>
</dbReference>
<dbReference type="PROSITE" id="PS00676">
    <property type="entry name" value="SIGMA54_INTERACT_2"/>
    <property type="match status" value="1"/>
</dbReference>
<dbReference type="InterPro" id="IPR009057">
    <property type="entry name" value="Homeodomain-like_sf"/>
</dbReference>
<keyword evidence="10" id="KW-1185">Reference proteome</keyword>
<dbReference type="PANTHER" id="PTHR32071">
    <property type="entry name" value="TRANSCRIPTIONAL REGULATORY PROTEIN"/>
    <property type="match status" value="1"/>
</dbReference>
<feature type="modified residue" description="4-aspartylphosphate" evidence="6">
    <location>
        <position position="54"/>
    </location>
</feature>
<dbReference type="InterPro" id="IPR027417">
    <property type="entry name" value="P-loop_NTPase"/>
</dbReference>
<dbReference type="PROSITE" id="PS00688">
    <property type="entry name" value="SIGMA54_INTERACT_3"/>
    <property type="match status" value="1"/>
</dbReference>
<keyword evidence="6" id="KW-0597">Phosphoprotein</keyword>
<evidence type="ECO:0000256" key="1">
    <source>
        <dbReference type="ARBA" id="ARBA00022741"/>
    </source>
</evidence>
<dbReference type="Pfam" id="PF00072">
    <property type="entry name" value="Response_reg"/>
    <property type="match status" value="1"/>
</dbReference>
<keyword evidence="3" id="KW-0805">Transcription regulation</keyword>
<dbReference type="Pfam" id="PF00158">
    <property type="entry name" value="Sigma54_activat"/>
    <property type="match status" value="1"/>
</dbReference>